<evidence type="ECO:0000313" key="2">
    <source>
        <dbReference type="EMBL" id="VVA14656.1"/>
    </source>
</evidence>
<dbReference type="Gene3D" id="3.20.20.100">
    <property type="entry name" value="NADP-dependent oxidoreductase domain"/>
    <property type="match status" value="1"/>
</dbReference>
<proteinExistence type="predicted"/>
<dbReference type="AlphaFoldDB" id="A0A5E4EH01"/>
<evidence type="ECO:0000313" key="3">
    <source>
        <dbReference type="Proteomes" id="UP000327085"/>
    </source>
</evidence>
<evidence type="ECO:0000256" key="1">
    <source>
        <dbReference type="SAM" id="MobiDB-lite"/>
    </source>
</evidence>
<protein>
    <submittedName>
        <fullName evidence="2">PREDICTED: D-galacturonate reductase</fullName>
    </submittedName>
</protein>
<organism evidence="2 3">
    <name type="scientific">Prunus dulcis</name>
    <name type="common">Almond</name>
    <name type="synonym">Amygdalus dulcis</name>
    <dbReference type="NCBI Taxonomy" id="3755"/>
    <lineage>
        <taxon>Eukaryota</taxon>
        <taxon>Viridiplantae</taxon>
        <taxon>Streptophyta</taxon>
        <taxon>Embryophyta</taxon>
        <taxon>Tracheophyta</taxon>
        <taxon>Spermatophyta</taxon>
        <taxon>Magnoliopsida</taxon>
        <taxon>eudicotyledons</taxon>
        <taxon>Gunneridae</taxon>
        <taxon>Pentapetalae</taxon>
        <taxon>rosids</taxon>
        <taxon>fabids</taxon>
        <taxon>Rosales</taxon>
        <taxon>Rosaceae</taxon>
        <taxon>Amygdaloideae</taxon>
        <taxon>Amygdaleae</taxon>
        <taxon>Prunus</taxon>
    </lineage>
</organism>
<feature type="region of interest" description="Disordered" evidence="1">
    <location>
        <begin position="117"/>
        <end position="147"/>
    </location>
</feature>
<dbReference type="Gramene" id="VVA14656">
    <property type="protein sequence ID" value="VVA14656"/>
    <property type="gene ID" value="Prudul26B028722"/>
</dbReference>
<reference evidence="3" key="1">
    <citation type="journal article" date="2020" name="Plant J.">
        <title>Transposons played a major role in the diversification between the closely related almond and peach genomes: results from the almond genome sequence.</title>
        <authorList>
            <person name="Alioto T."/>
            <person name="Alexiou K.G."/>
            <person name="Bardil A."/>
            <person name="Barteri F."/>
            <person name="Castanera R."/>
            <person name="Cruz F."/>
            <person name="Dhingra A."/>
            <person name="Duval H."/>
            <person name="Fernandez I Marti A."/>
            <person name="Frias L."/>
            <person name="Galan B."/>
            <person name="Garcia J.L."/>
            <person name="Howad W."/>
            <person name="Gomez-Garrido J."/>
            <person name="Gut M."/>
            <person name="Julca I."/>
            <person name="Morata J."/>
            <person name="Puigdomenech P."/>
            <person name="Ribeca P."/>
            <person name="Rubio Cabetas M.J."/>
            <person name="Vlasova A."/>
            <person name="Wirthensohn M."/>
            <person name="Garcia-Mas J."/>
            <person name="Gabaldon T."/>
            <person name="Casacuberta J.M."/>
            <person name="Arus P."/>
        </authorList>
    </citation>
    <scope>NUCLEOTIDE SEQUENCE [LARGE SCALE GENOMIC DNA]</scope>
    <source>
        <strain evidence="3">cv. Texas</strain>
    </source>
</reference>
<sequence>MASMVVPEITLNSCDGITMPGTLNLQVECVDMYIIHWPFKLVKEVKSTPVEKEIVQPLDLKSVWEVQETGPCRAIGVNIVEMGVRARGEHGNQELQQGLNEAEPRHLRLVLDGGGIGQADSSSSAQTHIASGGQPRGLLSGNSLGSI</sequence>
<accession>A0A5E4EH01</accession>
<dbReference type="Proteomes" id="UP000327085">
    <property type="component" value="Chromosome 1"/>
</dbReference>
<feature type="compositionally biased region" description="Polar residues" evidence="1">
    <location>
        <begin position="119"/>
        <end position="129"/>
    </location>
</feature>
<name>A0A5E4EH01_PRUDU</name>
<dbReference type="EMBL" id="CABIKO010000011">
    <property type="protein sequence ID" value="VVA14656.1"/>
    <property type="molecule type" value="Genomic_DNA"/>
</dbReference>
<gene>
    <name evidence="2" type="ORF">ALMOND_2B028722</name>
</gene>
<dbReference type="InterPro" id="IPR036812">
    <property type="entry name" value="NAD(P)_OxRdtase_dom_sf"/>
</dbReference>
<dbReference type="InParanoid" id="A0A5E4EH01"/>